<accession>A0A7W7H6W0</accession>
<evidence type="ECO:0000259" key="1">
    <source>
        <dbReference type="PROSITE" id="PS50943"/>
    </source>
</evidence>
<evidence type="ECO:0000313" key="2">
    <source>
        <dbReference type="EMBL" id="MBB4744983.1"/>
    </source>
</evidence>
<keyword evidence="3" id="KW-1185">Reference proteome</keyword>
<name>A0A7W7H6W0_9ACTN</name>
<feature type="domain" description="HTH cro/C1-type" evidence="1">
    <location>
        <begin position="1"/>
        <end position="52"/>
    </location>
</feature>
<dbReference type="SMART" id="SM00530">
    <property type="entry name" value="HTH_XRE"/>
    <property type="match status" value="1"/>
</dbReference>
<organism evidence="2 3">
    <name type="scientific">Actinoplanes octamycinicus</name>
    <dbReference type="NCBI Taxonomy" id="135948"/>
    <lineage>
        <taxon>Bacteria</taxon>
        <taxon>Bacillati</taxon>
        <taxon>Actinomycetota</taxon>
        <taxon>Actinomycetes</taxon>
        <taxon>Micromonosporales</taxon>
        <taxon>Micromonosporaceae</taxon>
        <taxon>Actinoplanes</taxon>
    </lineage>
</organism>
<dbReference type="PROSITE" id="PS50943">
    <property type="entry name" value="HTH_CROC1"/>
    <property type="match status" value="1"/>
</dbReference>
<evidence type="ECO:0000313" key="3">
    <source>
        <dbReference type="Proteomes" id="UP000546162"/>
    </source>
</evidence>
<dbReference type="Pfam" id="PF13560">
    <property type="entry name" value="HTH_31"/>
    <property type="match status" value="1"/>
</dbReference>
<comment type="caution">
    <text evidence="2">The sequence shown here is derived from an EMBL/GenBank/DDBJ whole genome shotgun (WGS) entry which is preliminary data.</text>
</comment>
<dbReference type="Gene3D" id="1.10.260.40">
    <property type="entry name" value="lambda repressor-like DNA-binding domains"/>
    <property type="match status" value="1"/>
</dbReference>
<proteinExistence type="predicted"/>
<reference evidence="2 3" key="1">
    <citation type="submission" date="2020-08" db="EMBL/GenBank/DDBJ databases">
        <title>Sequencing the genomes of 1000 actinobacteria strains.</title>
        <authorList>
            <person name="Klenk H.-P."/>
        </authorList>
    </citation>
    <scope>NUCLEOTIDE SEQUENCE [LARGE SCALE GENOMIC DNA]</scope>
    <source>
        <strain evidence="2 3">DSM 45809</strain>
    </source>
</reference>
<dbReference type="SUPFAM" id="SSF47413">
    <property type="entry name" value="lambda repressor-like DNA-binding domains"/>
    <property type="match status" value="1"/>
</dbReference>
<dbReference type="EMBL" id="JACHNB010000001">
    <property type="protein sequence ID" value="MBB4744983.1"/>
    <property type="molecule type" value="Genomic_DNA"/>
</dbReference>
<dbReference type="InterPro" id="IPR043917">
    <property type="entry name" value="DUF5753"/>
</dbReference>
<gene>
    <name evidence="2" type="ORF">BJY16_008442</name>
</gene>
<dbReference type="CDD" id="cd00093">
    <property type="entry name" value="HTH_XRE"/>
    <property type="match status" value="1"/>
</dbReference>
<dbReference type="AlphaFoldDB" id="A0A7W7H6W0"/>
<protein>
    <submittedName>
        <fullName evidence="2">Transcriptional regulator with XRE-family HTH domain</fullName>
    </submittedName>
</protein>
<sequence>MRRARRLSGAELAVRVGMSQPKISRIERGRGVADPKDVVTIARALGADDAVASDLQRRAEGAQDRMTDWRPSNADLANRQNGVAEWEASATEIRDFQPAVLPGLLQTGSYIRAALLSFQRLVQPDADETAMARAVTARTARQEVLADPDTTFHFVVTEAVLRNRLCPPEAMLEQLTNLRLLARRPNVILALVPEGVPTPLPPLHGFTVYDEDMVVIDAFNTGLLSRGGGVVRQYRHVFDLFRQVATTDIEPILDRYRTWYLAQLTDDGGGQSSDVPGR</sequence>
<dbReference type="Pfam" id="PF19054">
    <property type="entry name" value="DUF5753"/>
    <property type="match status" value="1"/>
</dbReference>
<dbReference type="GO" id="GO:0003677">
    <property type="term" value="F:DNA binding"/>
    <property type="evidence" value="ECO:0007669"/>
    <property type="project" value="InterPro"/>
</dbReference>
<dbReference type="Proteomes" id="UP000546162">
    <property type="component" value="Unassembled WGS sequence"/>
</dbReference>
<dbReference type="InterPro" id="IPR010982">
    <property type="entry name" value="Lambda_DNA-bd_dom_sf"/>
</dbReference>
<dbReference type="InterPro" id="IPR001387">
    <property type="entry name" value="Cro/C1-type_HTH"/>
</dbReference>